<dbReference type="GeneID" id="9048906"/>
<dbReference type="PANTHER" id="PTHR13483:SF3">
    <property type="entry name" value="BOX C_D SNORNA PROTEIN 1"/>
    <property type="match status" value="1"/>
</dbReference>
<evidence type="ECO:0000313" key="15">
    <source>
        <dbReference type="EMBL" id="EER18252.1"/>
    </source>
</evidence>
<dbReference type="GO" id="GO:0000492">
    <property type="term" value="P:box C/D snoRNP assembly"/>
    <property type="evidence" value="ECO:0007669"/>
    <property type="project" value="TreeGrafter"/>
</dbReference>
<keyword evidence="16" id="KW-1185">Reference proteome</keyword>
<dbReference type="FunFam" id="3.30.60.190:FF:000001">
    <property type="entry name" value="box C/D snoRNA protein 1"/>
    <property type="match status" value="1"/>
</dbReference>
<evidence type="ECO:0000256" key="4">
    <source>
        <dbReference type="ARBA" id="ARBA00022723"/>
    </source>
</evidence>
<dbReference type="GO" id="GO:0048254">
    <property type="term" value="P:snoRNA localization"/>
    <property type="evidence" value="ECO:0007669"/>
    <property type="project" value="TreeGrafter"/>
</dbReference>
<dbReference type="GO" id="GO:0005634">
    <property type="term" value="C:nucleus"/>
    <property type="evidence" value="ECO:0007669"/>
    <property type="project" value="TreeGrafter"/>
</dbReference>
<protein>
    <recommendedName>
        <fullName evidence="11">Box C/D snoRNA protein 1</fullName>
    </recommendedName>
    <alternativeName>
        <fullName evidence="12">Zinc finger HIT domain-containing protein 6</fullName>
    </alternativeName>
</protein>
<dbReference type="AlphaFoldDB" id="C5KAS6"/>
<evidence type="ECO:0000256" key="6">
    <source>
        <dbReference type="ARBA" id="ARBA00022833"/>
    </source>
</evidence>
<keyword evidence="3" id="KW-0597">Phosphoprotein</keyword>
<feature type="non-terminal residue" evidence="15">
    <location>
        <position position="52"/>
    </location>
</feature>
<comment type="similarity">
    <text evidence="9">Belongs to the BCD1 family.</text>
</comment>
<sequence>MGGTEKSDASSASLCQVCKNNDFKYTCPACSMRTCSLECVNAHKAKTNCTGK</sequence>
<keyword evidence="5 13" id="KW-0863">Zinc-finger</keyword>
<dbReference type="PROSITE" id="PS51083">
    <property type="entry name" value="ZF_HIT"/>
    <property type="match status" value="1"/>
</dbReference>
<evidence type="ECO:0000259" key="14">
    <source>
        <dbReference type="PROSITE" id="PS51083"/>
    </source>
</evidence>
<comment type="function">
    <text evidence="8">Required for box C/D snoRNAs accumulation involved in snoRNA processing, snoRNA transport to the nucleolus and ribosome biogenesis.</text>
</comment>
<dbReference type="InterPro" id="IPR007529">
    <property type="entry name" value="Znf_HIT"/>
</dbReference>
<dbReference type="CDD" id="cd23023">
    <property type="entry name" value="zf-HIT_BCD1"/>
    <property type="match status" value="1"/>
</dbReference>
<gene>
    <name evidence="15" type="ORF">Pmar_PMAR005157</name>
</gene>
<feature type="domain" description="HIT-type" evidence="14">
    <location>
        <begin position="15"/>
        <end position="49"/>
    </location>
</feature>
<keyword evidence="7" id="KW-0832">Ubl conjugation</keyword>
<dbReference type="GO" id="GO:0000463">
    <property type="term" value="P:maturation of LSU-rRNA from tricistronic rRNA transcript (SSU-rRNA, 5.8S rRNA, LSU-rRNA)"/>
    <property type="evidence" value="ECO:0007669"/>
    <property type="project" value="TreeGrafter"/>
</dbReference>
<comment type="subunit">
    <text evidence="10">Interacts with FBL, SNU13, NOP58, NUFIP1, RUVBL1, RUVBL2 and TAF9. Interacts (via HIT-type zinc finger) with the RUVBL1/RUVBL2 complex in the presence of ADP.</text>
</comment>
<evidence type="ECO:0000256" key="1">
    <source>
        <dbReference type="ARBA" id="ARBA00022499"/>
    </source>
</evidence>
<evidence type="ECO:0000256" key="7">
    <source>
        <dbReference type="ARBA" id="ARBA00022843"/>
    </source>
</evidence>
<reference evidence="15 16" key="1">
    <citation type="submission" date="2008-07" db="EMBL/GenBank/DDBJ databases">
        <authorList>
            <person name="El-Sayed N."/>
            <person name="Caler E."/>
            <person name="Inman J."/>
            <person name="Amedeo P."/>
            <person name="Hass B."/>
            <person name="Wortman J."/>
        </authorList>
    </citation>
    <scope>NUCLEOTIDE SEQUENCE [LARGE SCALE GENOMIC DNA]</scope>
    <source>
        <strain evidence="16">ATCC 50983 / TXsc</strain>
    </source>
</reference>
<keyword evidence="2" id="KW-0690">Ribosome biogenesis</keyword>
<keyword evidence="4" id="KW-0479">Metal-binding</keyword>
<evidence type="ECO:0000256" key="11">
    <source>
        <dbReference type="ARBA" id="ARBA00068630"/>
    </source>
</evidence>
<proteinExistence type="inferred from homology"/>
<evidence type="ECO:0000256" key="3">
    <source>
        <dbReference type="ARBA" id="ARBA00022553"/>
    </source>
</evidence>
<keyword evidence="1" id="KW-1017">Isopeptide bond</keyword>
<dbReference type="SUPFAM" id="SSF144232">
    <property type="entry name" value="HIT/MYND zinc finger-like"/>
    <property type="match status" value="1"/>
</dbReference>
<keyword evidence="6" id="KW-0862">Zinc</keyword>
<dbReference type="OMA" id="CHQHPAK"/>
<dbReference type="InParanoid" id="C5KAS6"/>
<evidence type="ECO:0000256" key="8">
    <source>
        <dbReference type="ARBA" id="ARBA00049598"/>
    </source>
</evidence>
<dbReference type="EMBL" id="GG671811">
    <property type="protein sequence ID" value="EER18252.1"/>
    <property type="molecule type" value="Genomic_DNA"/>
</dbReference>
<evidence type="ECO:0000256" key="5">
    <source>
        <dbReference type="ARBA" id="ARBA00022771"/>
    </source>
</evidence>
<dbReference type="RefSeq" id="XP_002786456.1">
    <property type="nucleotide sequence ID" value="XM_002786410.1"/>
</dbReference>
<dbReference type="Proteomes" id="UP000007800">
    <property type="component" value="Unassembled WGS sequence"/>
</dbReference>
<evidence type="ECO:0000256" key="9">
    <source>
        <dbReference type="ARBA" id="ARBA00049654"/>
    </source>
</evidence>
<evidence type="ECO:0000256" key="13">
    <source>
        <dbReference type="PROSITE-ProRule" id="PRU00453"/>
    </source>
</evidence>
<dbReference type="PANTHER" id="PTHR13483">
    <property type="entry name" value="BOX C_D SNORNA PROTEIN 1-RELATED"/>
    <property type="match status" value="1"/>
</dbReference>
<dbReference type="GO" id="GO:0070761">
    <property type="term" value="C:pre-snoRNP complex"/>
    <property type="evidence" value="ECO:0007669"/>
    <property type="project" value="TreeGrafter"/>
</dbReference>
<accession>C5KAS6</accession>
<evidence type="ECO:0000256" key="10">
    <source>
        <dbReference type="ARBA" id="ARBA00061949"/>
    </source>
</evidence>
<dbReference type="InterPro" id="IPR051639">
    <property type="entry name" value="BCD1"/>
</dbReference>
<dbReference type="OrthoDB" id="272357at2759"/>
<dbReference type="Pfam" id="PF04438">
    <property type="entry name" value="zf-HIT"/>
    <property type="match status" value="1"/>
</dbReference>
<dbReference type="GO" id="GO:0008270">
    <property type="term" value="F:zinc ion binding"/>
    <property type="evidence" value="ECO:0007669"/>
    <property type="project" value="UniProtKB-UniRule"/>
</dbReference>
<name>C5KAS6_PERM5</name>
<organism evidence="16">
    <name type="scientific">Perkinsus marinus (strain ATCC 50983 / TXsc)</name>
    <dbReference type="NCBI Taxonomy" id="423536"/>
    <lineage>
        <taxon>Eukaryota</taxon>
        <taxon>Sar</taxon>
        <taxon>Alveolata</taxon>
        <taxon>Perkinsozoa</taxon>
        <taxon>Perkinsea</taxon>
        <taxon>Perkinsida</taxon>
        <taxon>Perkinsidae</taxon>
        <taxon>Perkinsus</taxon>
    </lineage>
</organism>
<evidence type="ECO:0000256" key="12">
    <source>
        <dbReference type="ARBA" id="ARBA00077531"/>
    </source>
</evidence>
<evidence type="ECO:0000313" key="16">
    <source>
        <dbReference type="Proteomes" id="UP000007800"/>
    </source>
</evidence>
<dbReference type="Gene3D" id="3.30.60.190">
    <property type="match status" value="1"/>
</dbReference>
<evidence type="ECO:0000256" key="2">
    <source>
        <dbReference type="ARBA" id="ARBA00022517"/>
    </source>
</evidence>